<protein>
    <submittedName>
        <fullName evidence="2">AAA family ATPase</fullName>
    </submittedName>
</protein>
<dbReference type="Proteomes" id="UP001576776">
    <property type="component" value="Unassembled WGS sequence"/>
</dbReference>
<keyword evidence="3" id="KW-1185">Reference proteome</keyword>
<dbReference type="InterPro" id="IPR027417">
    <property type="entry name" value="P-loop_NTPase"/>
</dbReference>
<dbReference type="SUPFAM" id="SSF52540">
    <property type="entry name" value="P-loop containing nucleoside triphosphate hydrolases"/>
    <property type="match status" value="1"/>
</dbReference>
<gene>
    <name evidence="2" type="ORF">ACE1B6_12770</name>
</gene>
<dbReference type="Pfam" id="PF13191">
    <property type="entry name" value="AAA_16"/>
    <property type="match status" value="1"/>
</dbReference>
<sequence>MTTNISTFSPIEKLNAAIQSQNPFARAAVVRASDIWGKGFPDVPSLNAHASDAIFKAIQQVSSSQGKVTSLAITAEKGVGKTHLIGRIRHHLQADGSGLFIYAGATRFTHPSLIKYQFLQILSDSLNQIGSEGVKQWQELATAMLNAATKTQVSPKEMIEKKFPFALAKNQNLLDHLTASILKTKSNSDPYIIRAILWTLSDSNASYAIKWLSGNDLSEAEAAKLGLPNIDKEQREANAFESVLQILALLSDYKPVVICFDELEIINPDESSFPKPQAVAELVKNLFDSLNLSSTSHGVVILTVMMPDTWPRIKQLSGGIPDRVSSETPNAIELRHIDSDSITKLVTIWLKGFYRAKNLVPHHPLYPFTENQLGELAKERPPVRKVLQWCAANFQNIGRGSSSDSGTTQSATSSHPVQAAYSKELANVDASINSLMEDKAALADALRWGFQIIIKLGETIEDVKVHKLEEIEPRRENSGYIDFKILVKQNGRAVKIGVAVLQQSSTQSLLAGLKRLVKFRTFGINRSCLVRAKEINQGATQAQECLNKLLSSKRGEWVPLKVNAIKSLLAIRFVYLSQEDHGLTENQILEFISQTKLVINNYLIRKILSEPTGEIPNLDDKDEPLIIGEITNLNGKNEPSVIGESVKIDKSAKQVNTDLYWINKIAEVGNSSDGHTFEKFVRKALIELGFKNSNSRSEASLDPDATGGAGGLDFYCEEPYLVVGECKATKSEKVPDGTPAQLIKLGNKHLQEKYAHCIKLIVAAGELTTPAQQTAVGNKINIVRPETLQKLVKMQVNHRGSVDLLKLKQCLEEEPFGLADNKVNRYIDKVYQHILMRSHIVETVKQLGEVGSEHPTIAIRAHYNVMFAKEQTPKLDDLPIHELLIELSSPLAGYLGRKKGSDWQSDRFYYLRDLTTRPL</sequence>
<evidence type="ECO:0000313" key="3">
    <source>
        <dbReference type="Proteomes" id="UP001576776"/>
    </source>
</evidence>
<reference evidence="2 3" key="1">
    <citation type="submission" date="2024-09" db="EMBL/GenBank/DDBJ databases">
        <title>Floridaenema gen nov. (Aerosakkonemataceae, Aerosakkonematales ord. nov., Cyanobacteria) from benthic tropical and subtropical fresh waters, with the description of four new species.</title>
        <authorList>
            <person name="Moretto J.A."/>
            <person name="Berthold D.E."/>
            <person name="Lefler F.W."/>
            <person name="Huang I.-S."/>
            <person name="Laughinghouse H. IV."/>
        </authorList>
    </citation>
    <scope>NUCLEOTIDE SEQUENCE [LARGE SCALE GENOMIC DNA]</scope>
    <source>
        <strain evidence="2 3">BLCC-F154</strain>
    </source>
</reference>
<dbReference type="Gene3D" id="3.40.50.300">
    <property type="entry name" value="P-loop containing nucleotide triphosphate hydrolases"/>
    <property type="match status" value="1"/>
</dbReference>
<feature type="domain" description="Orc1-like AAA ATPase" evidence="1">
    <location>
        <begin position="53"/>
        <end position="270"/>
    </location>
</feature>
<proteinExistence type="predicted"/>
<dbReference type="EMBL" id="JBHFNS010000054">
    <property type="protein sequence ID" value="MFB2936118.1"/>
    <property type="molecule type" value="Genomic_DNA"/>
</dbReference>
<organism evidence="2 3">
    <name type="scientific">Floridaenema fluviatile BLCC-F154</name>
    <dbReference type="NCBI Taxonomy" id="3153640"/>
    <lineage>
        <taxon>Bacteria</taxon>
        <taxon>Bacillati</taxon>
        <taxon>Cyanobacteriota</taxon>
        <taxon>Cyanophyceae</taxon>
        <taxon>Oscillatoriophycideae</taxon>
        <taxon>Aerosakkonematales</taxon>
        <taxon>Aerosakkonemataceae</taxon>
        <taxon>Floridanema</taxon>
        <taxon>Floridanema fluviatile</taxon>
    </lineage>
</organism>
<accession>A0ABV4YDE0</accession>
<name>A0ABV4YDE0_9CYAN</name>
<comment type="caution">
    <text evidence="2">The sequence shown here is derived from an EMBL/GenBank/DDBJ whole genome shotgun (WGS) entry which is preliminary data.</text>
</comment>
<dbReference type="InterPro" id="IPR041664">
    <property type="entry name" value="AAA_16"/>
</dbReference>
<evidence type="ECO:0000313" key="2">
    <source>
        <dbReference type="EMBL" id="MFB2936118.1"/>
    </source>
</evidence>
<dbReference type="RefSeq" id="WP_413257617.1">
    <property type="nucleotide sequence ID" value="NZ_JBHFNS010000054.1"/>
</dbReference>
<evidence type="ECO:0000259" key="1">
    <source>
        <dbReference type="Pfam" id="PF13191"/>
    </source>
</evidence>